<comment type="caution">
    <text evidence="2">The sequence shown here is derived from an EMBL/GenBank/DDBJ whole genome shotgun (WGS) entry which is preliminary data.</text>
</comment>
<dbReference type="Proteomes" id="UP001217325">
    <property type="component" value="Unassembled WGS sequence"/>
</dbReference>
<keyword evidence="1" id="KW-1133">Transmembrane helix</keyword>
<proteinExistence type="predicted"/>
<name>A0AAW6LJG8_RHOSG</name>
<dbReference type="InterPro" id="IPR023833">
    <property type="entry name" value="Signal_pept_SipW-depend-type"/>
</dbReference>
<evidence type="ECO:0000313" key="3">
    <source>
        <dbReference type="Proteomes" id="UP001217325"/>
    </source>
</evidence>
<gene>
    <name evidence="2" type="ORF">PXH69_13355</name>
</gene>
<organism evidence="2 3">
    <name type="scientific">Rhodococcus qingshengii</name>
    <dbReference type="NCBI Taxonomy" id="334542"/>
    <lineage>
        <taxon>Bacteria</taxon>
        <taxon>Bacillati</taxon>
        <taxon>Actinomycetota</taxon>
        <taxon>Actinomycetes</taxon>
        <taxon>Mycobacteriales</taxon>
        <taxon>Nocardiaceae</taxon>
        <taxon>Rhodococcus</taxon>
        <taxon>Rhodococcus erythropolis group</taxon>
    </lineage>
</organism>
<protein>
    <submittedName>
        <fullName evidence="2">SipW-dependent-type signal peptide-containing protein</fullName>
    </submittedName>
</protein>
<reference evidence="2" key="1">
    <citation type="submission" date="2023-02" db="EMBL/GenBank/DDBJ databases">
        <title>A novel hydrolase synthesized by Rhodococcus erythropolis HQ is responsible for the detoxification of Zearalenone.</title>
        <authorList>
            <person name="Hu J."/>
            <person name="Xu J."/>
        </authorList>
    </citation>
    <scope>NUCLEOTIDE SEQUENCE</scope>
    <source>
        <strain evidence="2">HQ</strain>
    </source>
</reference>
<dbReference type="RefSeq" id="WP_081377622.1">
    <property type="nucleotide sequence ID" value="NZ_JAPWIK010000004.1"/>
</dbReference>
<accession>A0AAW6LJG8</accession>
<evidence type="ECO:0000256" key="1">
    <source>
        <dbReference type="SAM" id="Phobius"/>
    </source>
</evidence>
<dbReference type="EMBL" id="JARDXE010000007">
    <property type="protein sequence ID" value="MDE8645943.1"/>
    <property type="molecule type" value="Genomic_DNA"/>
</dbReference>
<sequence>MPSRPDRPAHRIRHLLTSTRFRALLALGMVLGVGGVTTLAAWTSSATATSGNITTGSINLQLNSIAQPILTRSLNFSELGKSGMIPGDSNTALIKVNNLDTGTTVPLKYTITSTSSGALTTSLRMTVSSNGTVANKCTDGANVVSSLALTLTANQAIGSPDRPLAVGATENLCVSVQLPTTPTPPTNSTSNIVLTFTAKV</sequence>
<keyword evidence="1" id="KW-0812">Transmembrane</keyword>
<evidence type="ECO:0000313" key="2">
    <source>
        <dbReference type="EMBL" id="MDE8645943.1"/>
    </source>
</evidence>
<feature type="transmembrane region" description="Helical" evidence="1">
    <location>
        <begin position="21"/>
        <end position="42"/>
    </location>
</feature>
<keyword evidence="1" id="KW-0472">Membrane</keyword>
<dbReference type="NCBIfam" id="TIGR04088">
    <property type="entry name" value="cognate_SipW"/>
    <property type="match status" value="1"/>
</dbReference>
<dbReference type="AlphaFoldDB" id="A0AAW6LJG8"/>